<feature type="transmembrane region" description="Helical" evidence="6">
    <location>
        <begin position="181"/>
        <end position="202"/>
    </location>
</feature>
<comment type="subcellular location">
    <subcellularLocation>
        <location evidence="1">Membrane</location>
        <topology evidence="1">Multi-pass membrane protein</topology>
    </subcellularLocation>
</comment>
<proteinExistence type="inferred from homology"/>
<dbReference type="PANTHER" id="PTHR31548">
    <property type="entry name" value="CLARIN"/>
    <property type="match status" value="1"/>
</dbReference>
<dbReference type="PANTHER" id="PTHR31548:SF1">
    <property type="entry name" value="LD47387P"/>
    <property type="match status" value="1"/>
</dbReference>
<dbReference type="Proteomes" id="UP000027135">
    <property type="component" value="Unassembled WGS sequence"/>
</dbReference>
<dbReference type="EMBL" id="KK852669">
    <property type="protein sequence ID" value="KDR18874.1"/>
    <property type="molecule type" value="Genomic_DNA"/>
</dbReference>
<accession>A0A067R665</accession>
<dbReference type="InParanoid" id="A0A067R665"/>
<name>A0A067R665_ZOONE</name>
<evidence type="ECO:0000313" key="8">
    <source>
        <dbReference type="Proteomes" id="UP000027135"/>
    </source>
</evidence>
<keyword evidence="3 6" id="KW-0812">Transmembrane</keyword>
<dbReference type="STRING" id="136037.A0A067R665"/>
<feature type="transmembrane region" description="Helical" evidence="6">
    <location>
        <begin position="131"/>
        <end position="154"/>
    </location>
</feature>
<gene>
    <name evidence="7" type="ORF">L798_07321</name>
</gene>
<dbReference type="Gene3D" id="1.20.140.150">
    <property type="match status" value="1"/>
</dbReference>
<dbReference type="eggNOG" id="ENOG502S185">
    <property type="taxonomic scope" value="Eukaryota"/>
</dbReference>
<dbReference type="GO" id="GO:0007605">
    <property type="term" value="P:sensory perception of sound"/>
    <property type="evidence" value="ECO:0007669"/>
    <property type="project" value="UniProtKB-ARBA"/>
</dbReference>
<reference evidence="7 8" key="1">
    <citation type="journal article" date="2014" name="Nat. Commun.">
        <title>Molecular traces of alternative social organization in a termite genome.</title>
        <authorList>
            <person name="Terrapon N."/>
            <person name="Li C."/>
            <person name="Robertson H.M."/>
            <person name="Ji L."/>
            <person name="Meng X."/>
            <person name="Booth W."/>
            <person name="Chen Z."/>
            <person name="Childers C.P."/>
            <person name="Glastad K.M."/>
            <person name="Gokhale K."/>
            <person name="Gowin J."/>
            <person name="Gronenberg W."/>
            <person name="Hermansen R.A."/>
            <person name="Hu H."/>
            <person name="Hunt B.G."/>
            <person name="Huylmans A.K."/>
            <person name="Khalil S.M."/>
            <person name="Mitchell R.D."/>
            <person name="Munoz-Torres M.C."/>
            <person name="Mustard J.A."/>
            <person name="Pan H."/>
            <person name="Reese J.T."/>
            <person name="Scharf M.E."/>
            <person name="Sun F."/>
            <person name="Vogel H."/>
            <person name="Xiao J."/>
            <person name="Yang W."/>
            <person name="Yang Z."/>
            <person name="Yang Z."/>
            <person name="Zhou J."/>
            <person name="Zhu J."/>
            <person name="Brent C.S."/>
            <person name="Elsik C.G."/>
            <person name="Goodisman M.A."/>
            <person name="Liberles D.A."/>
            <person name="Roe R.M."/>
            <person name="Vargo E.L."/>
            <person name="Vilcinskas A."/>
            <person name="Wang J."/>
            <person name="Bornberg-Bauer E."/>
            <person name="Korb J."/>
            <person name="Zhang G."/>
            <person name="Liebig J."/>
        </authorList>
    </citation>
    <scope>NUCLEOTIDE SEQUENCE [LARGE SCALE GENOMIC DNA]</scope>
    <source>
        <tissue evidence="7">Whole organism</tissue>
    </source>
</reference>
<evidence type="ECO:0000256" key="4">
    <source>
        <dbReference type="ARBA" id="ARBA00022989"/>
    </source>
</evidence>
<dbReference type="OMA" id="HLGYSFY"/>
<keyword evidence="4 6" id="KW-1133">Transmembrane helix</keyword>
<evidence type="ECO:0000256" key="2">
    <source>
        <dbReference type="ARBA" id="ARBA00005787"/>
    </source>
</evidence>
<sequence length="228" mass="25463">MNMNLFRRGMIFVTFLGSCLGIALVVAALGTKFWIVARARRVSNPEESDGRIHFGLFDGKKELNVAYGWRTYDVSVLELMRTDHEFLLYGLWVAAIACIAGALLFAGLSAIFAVINTATTPIGTVTGVPGLYLWNSLAMFFDMCAVSLWAVQFYQKLQHNVMSREDRDNMWSSANMAHYGYSFWLVVGAVVVHVINITAIYIGTHEAREKTTPQPVMEEKSNGAIMLY</sequence>
<evidence type="ECO:0000313" key="7">
    <source>
        <dbReference type="EMBL" id="KDR18874.1"/>
    </source>
</evidence>
<dbReference type="OrthoDB" id="10012538at2759"/>
<dbReference type="InterPro" id="IPR026748">
    <property type="entry name" value="Clarin"/>
</dbReference>
<keyword evidence="5 6" id="KW-0472">Membrane</keyword>
<evidence type="ECO:0000256" key="5">
    <source>
        <dbReference type="ARBA" id="ARBA00023136"/>
    </source>
</evidence>
<dbReference type="Pfam" id="PF25807">
    <property type="entry name" value="Clarin-2"/>
    <property type="match status" value="1"/>
</dbReference>
<dbReference type="AlphaFoldDB" id="A0A067R665"/>
<dbReference type="GO" id="GO:0016020">
    <property type="term" value="C:membrane"/>
    <property type="evidence" value="ECO:0007669"/>
    <property type="project" value="UniProtKB-SubCell"/>
</dbReference>
<evidence type="ECO:0000256" key="6">
    <source>
        <dbReference type="SAM" id="Phobius"/>
    </source>
</evidence>
<evidence type="ECO:0000256" key="3">
    <source>
        <dbReference type="ARBA" id="ARBA00022692"/>
    </source>
</evidence>
<protein>
    <submittedName>
        <fullName evidence="7">Clarin-3</fullName>
    </submittedName>
</protein>
<evidence type="ECO:0000256" key="1">
    <source>
        <dbReference type="ARBA" id="ARBA00004141"/>
    </source>
</evidence>
<feature type="transmembrane region" description="Helical" evidence="6">
    <location>
        <begin position="86"/>
        <end position="119"/>
    </location>
</feature>
<dbReference type="PROSITE" id="PS51257">
    <property type="entry name" value="PROKAR_LIPOPROTEIN"/>
    <property type="match status" value="1"/>
</dbReference>
<organism evidence="7 8">
    <name type="scientific">Zootermopsis nevadensis</name>
    <name type="common">Dampwood termite</name>
    <dbReference type="NCBI Taxonomy" id="136037"/>
    <lineage>
        <taxon>Eukaryota</taxon>
        <taxon>Metazoa</taxon>
        <taxon>Ecdysozoa</taxon>
        <taxon>Arthropoda</taxon>
        <taxon>Hexapoda</taxon>
        <taxon>Insecta</taxon>
        <taxon>Pterygota</taxon>
        <taxon>Neoptera</taxon>
        <taxon>Polyneoptera</taxon>
        <taxon>Dictyoptera</taxon>
        <taxon>Blattodea</taxon>
        <taxon>Blattoidea</taxon>
        <taxon>Termitoidae</taxon>
        <taxon>Termopsidae</taxon>
        <taxon>Zootermopsis</taxon>
    </lineage>
</organism>
<comment type="similarity">
    <text evidence="2">Belongs to the clarin family.</text>
</comment>
<keyword evidence="8" id="KW-1185">Reference proteome</keyword>